<proteinExistence type="predicted"/>
<dbReference type="Pfam" id="PF01266">
    <property type="entry name" value="DAO"/>
    <property type="match status" value="1"/>
</dbReference>
<dbReference type="SUPFAM" id="SSF51971">
    <property type="entry name" value="Nucleotide-binding domain"/>
    <property type="match status" value="1"/>
</dbReference>
<reference evidence="2" key="2">
    <citation type="journal article" date="2016" name="Fungal Biol.">
        <title>Ochratoxin A production by Penicillium thymicola.</title>
        <authorList>
            <person name="Nguyen H.D.T."/>
            <person name="McMullin D.R."/>
            <person name="Ponomareva E."/>
            <person name="Riley R."/>
            <person name="Pomraning K.R."/>
            <person name="Baker S.E."/>
            <person name="Seifert K.A."/>
        </authorList>
    </citation>
    <scope>NUCLEOTIDE SEQUENCE</scope>
    <source>
        <strain evidence="2">DAOM 180753</strain>
    </source>
</reference>
<dbReference type="InterPro" id="IPR036188">
    <property type="entry name" value="FAD/NAD-bd_sf"/>
</dbReference>
<evidence type="ECO:0000259" key="1">
    <source>
        <dbReference type="Pfam" id="PF01266"/>
    </source>
</evidence>
<feature type="domain" description="FAD dependent oxidoreductase" evidence="1">
    <location>
        <begin position="17"/>
        <end position="51"/>
    </location>
</feature>
<sequence length="203" mass="21601">MHFLFSFIMGVSTSDSIIIVGAGAFGLSVALHLSLRGYTNVSVFAKDDYIPFGELTNVYRAAQDAGVQFFLGQQVDQIAYVSTLPGKKNAGIRTRNAGFYPSSLVIIEAGARDSDSSEIGQFHGPDPLAVPLSRYTSINSNSFAEYVPQTSSSVILLSPNLVPISKMSLVGPLIVDLLEAASGQTAVQVQKVSENSPQPLSKL</sequence>
<dbReference type="AlphaFoldDB" id="A0AAI9TPZ5"/>
<reference evidence="2" key="1">
    <citation type="submission" date="2015-06" db="EMBL/GenBank/DDBJ databases">
        <authorList>
            <person name="Nguyen H."/>
        </authorList>
    </citation>
    <scope>NUCLEOTIDE SEQUENCE</scope>
    <source>
        <strain evidence="2">DAOM 180753</strain>
    </source>
</reference>
<evidence type="ECO:0000313" key="2">
    <source>
        <dbReference type="EMBL" id="KAJ9491031.1"/>
    </source>
</evidence>
<dbReference type="InterPro" id="IPR006076">
    <property type="entry name" value="FAD-dep_OxRdtase"/>
</dbReference>
<name>A0AAI9TPZ5_PENTH</name>
<dbReference type="EMBL" id="LACB01000042">
    <property type="protein sequence ID" value="KAJ9491031.1"/>
    <property type="molecule type" value="Genomic_DNA"/>
</dbReference>
<dbReference type="Proteomes" id="UP001227192">
    <property type="component" value="Unassembled WGS sequence"/>
</dbReference>
<evidence type="ECO:0000313" key="3">
    <source>
        <dbReference type="Proteomes" id="UP001227192"/>
    </source>
</evidence>
<keyword evidence="3" id="KW-1185">Reference proteome</keyword>
<dbReference type="Gene3D" id="3.50.50.60">
    <property type="entry name" value="FAD/NAD(P)-binding domain"/>
    <property type="match status" value="1"/>
</dbReference>
<accession>A0AAI9TPZ5</accession>
<protein>
    <recommendedName>
        <fullName evidence="1">FAD dependent oxidoreductase domain-containing protein</fullName>
    </recommendedName>
</protein>
<comment type="caution">
    <text evidence="2">The sequence shown here is derived from an EMBL/GenBank/DDBJ whole genome shotgun (WGS) entry which is preliminary data.</text>
</comment>
<gene>
    <name evidence="2" type="ORF">VN97_g2235</name>
</gene>
<organism evidence="2 3">
    <name type="scientific">Penicillium thymicola</name>
    <dbReference type="NCBI Taxonomy" id="293382"/>
    <lineage>
        <taxon>Eukaryota</taxon>
        <taxon>Fungi</taxon>
        <taxon>Dikarya</taxon>
        <taxon>Ascomycota</taxon>
        <taxon>Pezizomycotina</taxon>
        <taxon>Eurotiomycetes</taxon>
        <taxon>Eurotiomycetidae</taxon>
        <taxon>Eurotiales</taxon>
        <taxon>Aspergillaceae</taxon>
        <taxon>Penicillium</taxon>
    </lineage>
</organism>